<feature type="compositionally biased region" description="Basic and acidic residues" evidence="1">
    <location>
        <begin position="447"/>
        <end position="488"/>
    </location>
</feature>
<feature type="compositionally biased region" description="Polar residues" evidence="1">
    <location>
        <begin position="349"/>
        <end position="358"/>
    </location>
</feature>
<feature type="region of interest" description="Disordered" evidence="1">
    <location>
        <begin position="345"/>
        <end position="489"/>
    </location>
</feature>
<feature type="domain" description="Integrase catalytic" evidence="2">
    <location>
        <begin position="174"/>
        <end position="339"/>
    </location>
</feature>
<keyword evidence="4" id="KW-1185">Reference proteome</keyword>
<dbReference type="InterPro" id="IPR043128">
    <property type="entry name" value="Rev_trsase/Diguanyl_cyclase"/>
</dbReference>
<organism evidence="3 4">
    <name type="scientific">Trichonephila clavipes</name>
    <name type="common">Golden silk orbweaver</name>
    <name type="synonym">Nephila clavipes</name>
    <dbReference type="NCBI Taxonomy" id="2585209"/>
    <lineage>
        <taxon>Eukaryota</taxon>
        <taxon>Metazoa</taxon>
        <taxon>Ecdysozoa</taxon>
        <taxon>Arthropoda</taxon>
        <taxon>Chelicerata</taxon>
        <taxon>Arachnida</taxon>
        <taxon>Araneae</taxon>
        <taxon>Araneomorphae</taxon>
        <taxon>Entelegynae</taxon>
        <taxon>Araneoidea</taxon>
        <taxon>Nephilidae</taxon>
        <taxon>Trichonephila</taxon>
    </lineage>
</organism>
<dbReference type="GO" id="GO:0042575">
    <property type="term" value="C:DNA polymerase complex"/>
    <property type="evidence" value="ECO:0007669"/>
    <property type="project" value="UniProtKB-ARBA"/>
</dbReference>
<dbReference type="AlphaFoldDB" id="A0A8X6VZ79"/>
<evidence type="ECO:0000259" key="2">
    <source>
        <dbReference type="PROSITE" id="PS50994"/>
    </source>
</evidence>
<accession>A0A8X6VZ79</accession>
<feature type="compositionally biased region" description="Basic and acidic residues" evidence="1">
    <location>
        <begin position="384"/>
        <end position="400"/>
    </location>
</feature>
<dbReference type="SUPFAM" id="SSF56672">
    <property type="entry name" value="DNA/RNA polymerases"/>
    <property type="match status" value="1"/>
</dbReference>
<protein>
    <recommendedName>
        <fullName evidence="2">Integrase catalytic domain-containing protein</fullName>
    </recommendedName>
</protein>
<gene>
    <name evidence="3" type="primary">NCL1_12579</name>
    <name evidence="3" type="ORF">TNCV_2483191</name>
</gene>
<feature type="compositionally biased region" description="Polar residues" evidence="1">
    <location>
        <begin position="429"/>
        <end position="446"/>
    </location>
</feature>
<feature type="compositionally biased region" description="Basic and acidic residues" evidence="1">
    <location>
        <begin position="362"/>
        <end position="376"/>
    </location>
</feature>
<dbReference type="InterPro" id="IPR050951">
    <property type="entry name" value="Retrovirus_Pol_polyprotein"/>
</dbReference>
<dbReference type="InterPro" id="IPR012337">
    <property type="entry name" value="RNaseH-like_sf"/>
</dbReference>
<dbReference type="GO" id="GO:0015074">
    <property type="term" value="P:DNA integration"/>
    <property type="evidence" value="ECO:0007669"/>
    <property type="project" value="InterPro"/>
</dbReference>
<proteinExistence type="predicted"/>
<dbReference type="EMBL" id="BMAU01021371">
    <property type="protein sequence ID" value="GFY25198.1"/>
    <property type="molecule type" value="Genomic_DNA"/>
</dbReference>
<comment type="caution">
    <text evidence="3">The sequence shown here is derived from an EMBL/GenBank/DDBJ whole genome shotgun (WGS) entry which is preliminary data.</text>
</comment>
<evidence type="ECO:0000313" key="3">
    <source>
        <dbReference type="EMBL" id="GFY25198.1"/>
    </source>
</evidence>
<dbReference type="GO" id="GO:0071897">
    <property type="term" value="P:DNA biosynthetic process"/>
    <property type="evidence" value="ECO:0007669"/>
    <property type="project" value="UniProtKB-ARBA"/>
</dbReference>
<dbReference type="GO" id="GO:0003676">
    <property type="term" value="F:nucleic acid binding"/>
    <property type="evidence" value="ECO:0007669"/>
    <property type="project" value="InterPro"/>
</dbReference>
<name>A0A8X6VZ79_TRICX</name>
<dbReference type="SUPFAM" id="SSF53098">
    <property type="entry name" value="Ribonuclease H-like"/>
    <property type="match status" value="1"/>
</dbReference>
<dbReference type="PANTHER" id="PTHR37984:SF5">
    <property type="entry name" value="PROTEIN NYNRIN-LIKE"/>
    <property type="match status" value="1"/>
</dbReference>
<dbReference type="PROSITE" id="PS50994">
    <property type="entry name" value="INTEGRASE"/>
    <property type="match status" value="1"/>
</dbReference>
<dbReference type="InterPro" id="IPR001584">
    <property type="entry name" value="Integrase_cat-core"/>
</dbReference>
<dbReference type="Gene3D" id="3.10.10.10">
    <property type="entry name" value="HIV Type 1 Reverse Transcriptase, subunit A, domain 1"/>
    <property type="match status" value="1"/>
</dbReference>
<sequence>MSYISYEIDTGDQGSVVLRPYRYDRVKQGIIDYHIEKMLQEGTIRPNQSPYASTVVLTRKNNGLPPDSPEAYRFEIDYRKLNAITKNPRYPLIGVAPNFQKAIDIILKPVIGRFVMVYMDDVIITSTSFNEHIDHLVLTLLRRNPVGNIDGSQISCAALRALALNSREQLIREQREDPELGHICRYLENPDDGSVNATVITDHFTKWNELIPLRKASAQAIANVLFENYVSRYGAPISLISDNGPQFISEVFEHLHHRLDIKHIKTVTYRPQANLTERVNRNLVQMIACFVEENHDNRDRFLHEFAFALHTSVNETTVLRVGLDQGQVYHPRQVTISFDSHGETLYEGQRSSNGSSRSHPGKSKESRNTSSEESKGGKSNKGKAGWEDPRLKRKGSEHGYQKRQTPAPPQGIKRTVPSSISSRNHKYTRPNNLSQGPQSITGPSHQLDTRQFKPPIEESRQGARVQYDRARETRTTPSKEKSAAERRSRQATAFTCRNCGGGDRGRVPIYRPFGEVSLSLNRTVTCMVLKANDRRTSCPCHDEFRGPRSDYVRQVALATTTTTIQNGS</sequence>
<dbReference type="InterPro" id="IPR036397">
    <property type="entry name" value="RNaseH_sf"/>
</dbReference>
<dbReference type="PANTHER" id="PTHR37984">
    <property type="entry name" value="PROTEIN CBG26694"/>
    <property type="match status" value="1"/>
</dbReference>
<reference evidence="3" key="1">
    <citation type="submission" date="2020-08" db="EMBL/GenBank/DDBJ databases">
        <title>Multicomponent nature underlies the extraordinary mechanical properties of spider dragline silk.</title>
        <authorList>
            <person name="Kono N."/>
            <person name="Nakamura H."/>
            <person name="Mori M."/>
            <person name="Yoshida Y."/>
            <person name="Ohtoshi R."/>
            <person name="Malay A.D."/>
            <person name="Moran D.A.P."/>
            <person name="Tomita M."/>
            <person name="Numata K."/>
            <person name="Arakawa K."/>
        </authorList>
    </citation>
    <scope>NUCLEOTIDE SEQUENCE</scope>
</reference>
<dbReference type="Gene3D" id="3.30.70.270">
    <property type="match status" value="1"/>
</dbReference>
<dbReference type="Proteomes" id="UP000887159">
    <property type="component" value="Unassembled WGS sequence"/>
</dbReference>
<dbReference type="Gene3D" id="3.30.420.10">
    <property type="entry name" value="Ribonuclease H-like superfamily/Ribonuclease H"/>
    <property type="match status" value="1"/>
</dbReference>
<evidence type="ECO:0000256" key="1">
    <source>
        <dbReference type="SAM" id="MobiDB-lite"/>
    </source>
</evidence>
<evidence type="ECO:0000313" key="4">
    <source>
        <dbReference type="Proteomes" id="UP000887159"/>
    </source>
</evidence>
<dbReference type="InterPro" id="IPR043502">
    <property type="entry name" value="DNA/RNA_pol_sf"/>
</dbReference>